<sequence length="669" mass="78013">MSKNYRTSEIQTLYQQYKDILIDDQMKESQLFFQIESEIGNAHTELLSKCFKYRIEYQVFNNLRNQKGLQIPEQFKFITNQKFLNLQGKSAEISRKILIFYENPTEYVDNIMNFLKENPQKVDNFINQLFPSLYAYFTDERAVEYACTLVNSILDVCDFEIGSKFIKSLFDSSFMFHNVLWTHFRYELIVHSHMIMSKDKTKIYNLFFSVLKTVSAIAYYQFTCLNRLVSISPHEAVEFFLKKIIFPSFVNHYRYLSYLVDTDTFQHCFDVLFGENCAGEVDSFAEILAPQRYSQSTPNRLDIGMARCYNITMIARDMYDFLKIIQCEQTTLSFVATSEKDKNLDKSLVNLSIPKQPNIQEIRDFVGSDEEERKFAFLQNEAEKEDVPVINKIAIYIEDNHCRDQSEQFVVFALKKLINISMKRNRQFKQVISMKKVLNQMNDFLSIIDEETDGLNYSFVQSSYGAYYGALTECDPKSFVSNVKSLMSKFSDFPWIKMPIIIVKLNAGFKKDLPSIKNFMETIYDVQAIPIVPGDNEEVPEVMVPHIDYCKKLLELALNSPLGYRILLLNELITNIIDGCNMLRMVNIEAKEKILFKHFFTSENQRILIETILTAKQIYEALKAANISLENTIFKNISDYTVSWAINFFDIREDIVIGMQKVCITPLGS</sequence>
<dbReference type="VEuPathDB" id="TrichDB:TVAG_120500"/>
<protein>
    <submittedName>
        <fullName evidence="1">Uncharacterized protein</fullName>
    </submittedName>
</protein>
<reference evidence="1" key="1">
    <citation type="submission" date="2006-10" db="EMBL/GenBank/DDBJ databases">
        <authorList>
            <person name="Amadeo P."/>
            <person name="Zhao Q."/>
            <person name="Wortman J."/>
            <person name="Fraser-Liggett C."/>
            <person name="Carlton J."/>
        </authorList>
    </citation>
    <scope>NUCLEOTIDE SEQUENCE</scope>
    <source>
        <strain evidence="1">G3</strain>
    </source>
</reference>
<dbReference type="VEuPathDB" id="TrichDB:TVAGG3_0993550"/>
<dbReference type="AlphaFoldDB" id="A2D7J5"/>
<name>A2D7J5_TRIV3</name>
<evidence type="ECO:0000313" key="1">
    <source>
        <dbReference type="EMBL" id="EAY23712.1"/>
    </source>
</evidence>
<keyword evidence="2" id="KW-1185">Reference proteome</keyword>
<proteinExistence type="predicted"/>
<reference evidence="1" key="2">
    <citation type="journal article" date="2007" name="Science">
        <title>Draft genome sequence of the sexually transmitted pathogen Trichomonas vaginalis.</title>
        <authorList>
            <person name="Carlton J.M."/>
            <person name="Hirt R.P."/>
            <person name="Silva J.C."/>
            <person name="Delcher A.L."/>
            <person name="Schatz M."/>
            <person name="Zhao Q."/>
            <person name="Wortman J.R."/>
            <person name="Bidwell S.L."/>
            <person name="Alsmark U.C.M."/>
            <person name="Besteiro S."/>
            <person name="Sicheritz-Ponten T."/>
            <person name="Noel C.J."/>
            <person name="Dacks J.B."/>
            <person name="Foster P.G."/>
            <person name="Simillion C."/>
            <person name="Van de Peer Y."/>
            <person name="Miranda-Saavedra D."/>
            <person name="Barton G.J."/>
            <person name="Westrop G.D."/>
            <person name="Mueller S."/>
            <person name="Dessi D."/>
            <person name="Fiori P.L."/>
            <person name="Ren Q."/>
            <person name="Paulsen I."/>
            <person name="Zhang H."/>
            <person name="Bastida-Corcuera F.D."/>
            <person name="Simoes-Barbosa A."/>
            <person name="Brown M.T."/>
            <person name="Hayes R.D."/>
            <person name="Mukherjee M."/>
            <person name="Okumura C.Y."/>
            <person name="Schneider R."/>
            <person name="Smith A.J."/>
            <person name="Vanacova S."/>
            <person name="Villalvazo M."/>
            <person name="Haas B.J."/>
            <person name="Pertea M."/>
            <person name="Feldblyum T.V."/>
            <person name="Utterback T.R."/>
            <person name="Shu C.L."/>
            <person name="Osoegawa K."/>
            <person name="de Jong P.J."/>
            <person name="Hrdy I."/>
            <person name="Horvathova L."/>
            <person name="Zubacova Z."/>
            <person name="Dolezal P."/>
            <person name="Malik S.B."/>
            <person name="Logsdon J.M. Jr."/>
            <person name="Henze K."/>
            <person name="Gupta A."/>
            <person name="Wang C.C."/>
            <person name="Dunne R.L."/>
            <person name="Upcroft J.A."/>
            <person name="Upcroft P."/>
            <person name="White O."/>
            <person name="Salzberg S.L."/>
            <person name="Tang P."/>
            <person name="Chiu C.-H."/>
            <person name="Lee Y.-S."/>
            <person name="Embley T.M."/>
            <person name="Coombs G.H."/>
            <person name="Mottram J.C."/>
            <person name="Tachezy J."/>
            <person name="Fraser-Liggett C.M."/>
            <person name="Johnson P.J."/>
        </authorList>
    </citation>
    <scope>NUCLEOTIDE SEQUENCE [LARGE SCALE GENOMIC DNA]</scope>
    <source>
        <strain evidence="1">G3</strain>
    </source>
</reference>
<dbReference type="InParanoid" id="A2D7J5"/>
<accession>A2D7J5</accession>
<organism evidence="1 2">
    <name type="scientific">Trichomonas vaginalis (strain ATCC PRA-98 / G3)</name>
    <dbReference type="NCBI Taxonomy" id="412133"/>
    <lineage>
        <taxon>Eukaryota</taxon>
        <taxon>Metamonada</taxon>
        <taxon>Parabasalia</taxon>
        <taxon>Trichomonadida</taxon>
        <taxon>Trichomonadidae</taxon>
        <taxon>Trichomonas</taxon>
    </lineage>
</organism>
<dbReference type="Proteomes" id="UP000001542">
    <property type="component" value="Unassembled WGS sequence"/>
</dbReference>
<evidence type="ECO:0000313" key="2">
    <source>
        <dbReference type="Proteomes" id="UP000001542"/>
    </source>
</evidence>
<dbReference type="KEGG" id="tva:4720678"/>
<gene>
    <name evidence="1" type="ORF">TVAG_120500</name>
</gene>
<dbReference type="RefSeq" id="XP_001276960.1">
    <property type="nucleotide sequence ID" value="XM_001276959.1"/>
</dbReference>
<dbReference type="EMBL" id="DS113177">
    <property type="protein sequence ID" value="EAY23712.1"/>
    <property type="molecule type" value="Genomic_DNA"/>
</dbReference>